<accession>A0A210PHU5</accession>
<feature type="compositionally biased region" description="Basic and acidic residues" evidence="1">
    <location>
        <begin position="463"/>
        <end position="480"/>
    </location>
</feature>
<dbReference type="Proteomes" id="UP000242188">
    <property type="component" value="Unassembled WGS sequence"/>
</dbReference>
<feature type="compositionally biased region" description="Basic and acidic residues" evidence="1">
    <location>
        <begin position="44"/>
        <end position="55"/>
    </location>
</feature>
<feature type="region of interest" description="Disordered" evidence="1">
    <location>
        <begin position="362"/>
        <end position="412"/>
    </location>
</feature>
<evidence type="ECO:0000313" key="2">
    <source>
        <dbReference type="EMBL" id="OWF36051.1"/>
    </source>
</evidence>
<feature type="region of interest" description="Disordered" evidence="1">
    <location>
        <begin position="66"/>
        <end position="85"/>
    </location>
</feature>
<organism evidence="2 3">
    <name type="scientific">Mizuhopecten yessoensis</name>
    <name type="common">Japanese scallop</name>
    <name type="synonym">Patinopecten yessoensis</name>
    <dbReference type="NCBI Taxonomy" id="6573"/>
    <lineage>
        <taxon>Eukaryota</taxon>
        <taxon>Metazoa</taxon>
        <taxon>Spiralia</taxon>
        <taxon>Lophotrochozoa</taxon>
        <taxon>Mollusca</taxon>
        <taxon>Bivalvia</taxon>
        <taxon>Autobranchia</taxon>
        <taxon>Pteriomorphia</taxon>
        <taxon>Pectinida</taxon>
        <taxon>Pectinoidea</taxon>
        <taxon>Pectinidae</taxon>
        <taxon>Mizuhopecten</taxon>
    </lineage>
</organism>
<keyword evidence="3" id="KW-1185">Reference proteome</keyword>
<dbReference type="EMBL" id="NEDP02076681">
    <property type="protein sequence ID" value="OWF36051.1"/>
    <property type="molecule type" value="Genomic_DNA"/>
</dbReference>
<feature type="region of interest" description="Disordered" evidence="1">
    <location>
        <begin position="93"/>
        <end position="149"/>
    </location>
</feature>
<feature type="region of interest" description="Disordered" evidence="1">
    <location>
        <begin position="1"/>
        <end position="55"/>
    </location>
</feature>
<feature type="compositionally biased region" description="Basic and acidic residues" evidence="1">
    <location>
        <begin position="111"/>
        <end position="149"/>
    </location>
</feature>
<feature type="compositionally biased region" description="Polar residues" evidence="1">
    <location>
        <begin position="96"/>
        <end position="110"/>
    </location>
</feature>
<proteinExistence type="predicted"/>
<feature type="region of interest" description="Disordered" evidence="1">
    <location>
        <begin position="533"/>
        <end position="558"/>
    </location>
</feature>
<reference evidence="2 3" key="1">
    <citation type="journal article" date="2017" name="Nat. Ecol. Evol.">
        <title>Scallop genome provides insights into evolution of bilaterian karyotype and development.</title>
        <authorList>
            <person name="Wang S."/>
            <person name="Zhang J."/>
            <person name="Jiao W."/>
            <person name="Li J."/>
            <person name="Xun X."/>
            <person name="Sun Y."/>
            <person name="Guo X."/>
            <person name="Huan P."/>
            <person name="Dong B."/>
            <person name="Zhang L."/>
            <person name="Hu X."/>
            <person name="Sun X."/>
            <person name="Wang J."/>
            <person name="Zhao C."/>
            <person name="Wang Y."/>
            <person name="Wang D."/>
            <person name="Huang X."/>
            <person name="Wang R."/>
            <person name="Lv J."/>
            <person name="Li Y."/>
            <person name="Zhang Z."/>
            <person name="Liu B."/>
            <person name="Lu W."/>
            <person name="Hui Y."/>
            <person name="Liang J."/>
            <person name="Zhou Z."/>
            <person name="Hou R."/>
            <person name="Li X."/>
            <person name="Liu Y."/>
            <person name="Li H."/>
            <person name="Ning X."/>
            <person name="Lin Y."/>
            <person name="Zhao L."/>
            <person name="Xing Q."/>
            <person name="Dou J."/>
            <person name="Li Y."/>
            <person name="Mao J."/>
            <person name="Guo H."/>
            <person name="Dou H."/>
            <person name="Li T."/>
            <person name="Mu C."/>
            <person name="Jiang W."/>
            <person name="Fu Q."/>
            <person name="Fu X."/>
            <person name="Miao Y."/>
            <person name="Liu J."/>
            <person name="Yu Q."/>
            <person name="Li R."/>
            <person name="Liao H."/>
            <person name="Li X."/>
            <person name="Kong Y."/>
            <person name="Jiang Z."/>
            <person name="Chourrout D."/>
            <person name="Li R."/>
            <person name="Bao Z."/>
        </authorList>
    </citation>
    <scope>NUCLEOTIDE SEQUENCE [LARGE SCALE GENOMIC DNA]</scope>
    <source>
        <strain evidence="2 3">PY_sf001</strain>
    </source>
</reference>
<gene>
    <name evidence="2" type="ORF">KP79_PYT22243</name>
</gene>
<name>A0A210PHU5_MIZYE</name>
<evidence type="ECO:0000313" key="3">
    <source>
        <dbReference type="Proteomes" id="UP000242188"/>
    </source>
</evidence>
<feature type="compositionally biased region" description="Polar residues" evidence="1">
    <location>
        <begin position="71"/>
        <end position="85"/>
    </location>
</feature>
<dbReference type="OrthoDB" id="10473716at2759"/>
<feature type="compositionally biased region" description="Basic and acidic residues" evidence="1">
    <location>
        <begin position="499"/>
        <end position="515"/>
    </location>
</feature>
<comment type="caution">
    <text evidence="2">The sequence shown here is derived from an EMBL/GenBank/DDBJ whole genome shotgun (WGS) entry which is preliminary data.</text>
</comment>
<sequence>MAGRNAFGKSGFRPYQKGMDDHQRPPTYPEQRHVTYRVNPDGNTYREEINNDQNDRKYEQVNLPHNRDVVNPSTTQDRNIRGTRTMNVKYTEPIKIQSQRPATYRVQSDGKTYRDQSDDEQYNRKYEQASHQRNRDVVDPTKPHVFPHDRNIRGTRVTHVQQPEPNEILPQRAVTYRVLPDGKTYREQADDIQNGRKYEESNPVPQKADFVNKNIRGTRVAHAQHPEPSKFQSKEDPMDAPIVQNSTDGMGKDKIHRWTMFRLWVNREISQEVRKERDSNKEFTRRLDLPMDSMVTSVIVDPASDTNGRRLQNEYGAKGHGVQHFNILPENMYFVFGIPRAKTSMNANVSEFLETMSNAIAKSEQDVSSTKDEFSTKDDADFRRTRGLGPEVDQRRSPDQYDKHLKSEANDDEKNRRWYADDLRKSRYKHADEIRENRTDWEDDRVKKPGQWEVDNLGKSRKWQSDDYNRDRTFGAEKHSPKPSGTDNDWNFPQWDDGDLGKSRNRGTDDFRKSRAEGFTDFGKYNFDSYEMPNKKRKEHLSNTRKAGENIYATHVNK</sequence>
<protein>
    <submittedName>
        <fullName evidence="2">Uncharacterized protein</fullName>
    </submittedName>
</protein>
<feature type="compositionally biased region" description="Basic and acidic residues" evidence="1">
    <location>
        <begin position="363"/>
        <end position="384"/>
    </location>
</feature>
<evidence type="ECO:0000256" key="1">
    <source>
        <dbReference type="SAM" id="MobiDB-lite"/>
    </source>
</evidence>
<feature type="region of interest" description="Disordered" evidence="1">
    <location>
        <begin position="452"/>
        <end position="515"/>
    </location>
</feature>
<feature type="compositionally biased region" description="Basic and acidic residues" evidence="1">
    <location>
        <begin position="392"/>
        <end position="412"/>
    </location>
</feature>
<dbReference type="AlphaFoldDB" id="A0A210PHU5"/>